<organism evidence="1 2">
    <name type="scientific">Boeremia exigua</name>
    <dbReference type="NCBI Taxonomy" id="749465"/>
    <lineage>
        <taxon>Eukaryota</taxon>
        <taxon>Fungi</taxon>
        <taxon>Dikarya</taxon>
        <taxon>Ascomycota</taxon>
        <taxon>Pezizomycotina</taxon>
        <taxon>Dothideomycetes</taxon>
        <taxon>Pleosporomycetidae</taxon>
        <taxon>Pleosporales</taxon>
        <taxon>Pleosporineae</taxon>
        <taxon>Didymellaceae</taxon>
        <taxon>Boeremia</taxon>
    </lineage>
</organism>
<evidence type="ECO:0000313" key="1">
    <source>
        <dbReference type="EMBL" id="KAJ8118783.1"/>
    </source>
</evidence>
<proteinExistence type="predicted"/>
<comment type="caution">
    <text evidence="1">The sequence shown here is derived from an EMBL/GenBank/DDBJ whole genome shotgun (WGS) entry which is preliminary data.</text>
</comment>
<gene>
    <name evidence="1" type="ORF">OPT61_g310</name>
</gene>
<protein>
    <submittedName>
        <fullName evidence="1">Uncharacterized protein</fullName>
    </submittedName>
</protein>
<evidence type="ECO:0000313" key="2">
    <source>
        <dbReference type="Proteomes" id="UP001153331"/>
    </source>
</evidence>
<dbReference type="Proteomes" id="UP001153331">
    <property type="component" value="Unassembled WGS sequence"/>
</dbReference>
<accession>A0ACC2IUP3</accession>
<keyword evidence="2" id="KW-1185">Reference proteome</keyword>
<name>A0ACC2IUP3_9PLEO</name>
<reference evidence="1" key="1">
    <citation type="submission" date="2022-11" db="EMBL/GenBank/DDBJ databases">
        <title>Genome Sequence of Boeremia exigua.</title>
        <authorList>
            <person name="Buettner E."/>
        </authorList>
    </citation>
    <scope>NUCLEOTIDE SEQUENCE</scope>
    <source>
        <strain evidence="1">CU02</strain>
    </source>
</reference>
<sequence length="451" mass="47616">MDDLNGQARIALTRHFDVAIVKSSETCGARFGPDQQYIVADSLTIATPDTAALWIHKAYPIMQFSIFVAFLSVALAAPLLNIEHTATVIPDKYIVKLKYDEAGVSTNADKALKQSLSVAPNYEYSYPGFRGFAGTLSATEIAMLQASEHVEYIQPDTRVHAYGLVYQEHATWGISRISHEDLGDPTYIFDESSGEGTCAYVIDTGIFVDHPDFEGRATRLANFSGDESDEDQEGHGTHIAGTIGSRTFGVAKKTQLFAIKVLDSYGSGTTSGILAGVDFFTRDAATRNCPKGAVANLSLGGSRNKALNQAVAAAVASGVFVAVAAGNDGEDVRYFSPASEPSVCTVGATAMNDSMPYWSNYGSLVDVLAPGANITSLSNDGGIAMHDGTSMATPHVVGLAAYLLGLEGGGTRGLCERIAELGLKGVVKEVRKGTVNTLINNGALSGGYSKR</sequence>
<dbReference type="EMBL" id="JAPHNI010000010">
    <property type="protein sequence ID" value="KAJ8118783.1"/>
    <property type="molecule type" value="Genomic_DNA"/>
</dbReference>